<dbReference type="KEGG" id="soe:110799753"/>
<dbReference type="CDD" id="cd04301">
    <property type="entry name" value="NAT_SF"/>
    <property type="match status" value="1"/>
</dbReference>
<evidence type="ECO:0000256" key="1">
    <source>
        <dbReference type="ARBA" id="ARBA00022679"/>
    </source>
</evidence>
<name>A0A9R0J4E4_SPIOL</name>
<dbReference type="InterPro" id="IPR000182">
    <property type="entry name" value="GNAT_dom"/>
</dbReference>
<dbReference type="FunFam" id="3.40.630.30:FF:000099">
    <property type="entry name" value="probable acetyltransferase NATA1-like"/>
    <property type="match status" value="1"/>
</dbReference>
<dbReference type="RefSeq" id="XP_021860716.1">
    <property type="nucleotide sequence ID" value="XM_022005024.2"/>
</dbReference>
<dbReference type="Proteomes" id="UP000813463">
    <property type="component" value="Chromosome 1"/>
</dbReference>
<dbReference type="InterPro" id="IPR016181">
    <property type="entry name" value="Acyl_CoA_acyltransferase"/>
</dbReference>
<dbReference type="GeneID" id="110799753"/>
<evidence type="ECO:0000256" key="3">
    <source>
        <dbReference type="SAM" id="MobiDB-lite"/>
    </source>
</evidence>
<dbReference type="Pfam" id="PF00583">
    <property type="entry name" value="Acetyltransf_1"/>
    <property type="match status" value="1"/>
</dbReference>
<keyword evidence="5" id="KW-1185">Reference proteome</keyword>
<feature type="region of interest" description="Disordered" evidence="3">
    <location>
        <begin position="1"/>
        <end position="24"/>
    </location>
</feature>
<organism evidence="5 6">
    <name type="scientific">Spinacia oleracea</name>
    <name type="common">Spinach</name>
    <dbReference type="NCBI Taxonomy" id="3562"/>
    <lineage>
        <taxon>Eukaryota</taxon>
        <taxon>Viridiplantae</taxon>
        <taxon>Streptophyta</taxon>
        <taxon>Embryophyta</taxon>
        <taxon>Tracheophyta</taxon>
        <taxon>Spermatophyta</taxon>
        <taxon>Magnoliopsida</taxon>
        <taxon>eudicotyledons</taxon>
        <taxon>Gunneridae</taxon>
        <taxon>Pentapetalae</taxon>
        <taxon>Caryophyllales</taxon>
        <taxon>Chenopodiaceae</taxon>
        <taxon>Chenopodioideae</taxon>
        <taxon>Anserineae</taxon>
        <taxon>Spinacia</taxon>
    </lineage>
</organism>
<dbReference type="SUPFAM" id="SSF55729">
    <property type="entry name" value="Acyl-CoA N-acyltransferases (Nat)"/>
    <property type="match status" value="1"/>
</dbReference>
<reference evidence="6" key="2">
    <citation type="submission" date="2025-08" db="UniProtKB">
        <authorList>
            <consortium name="RefSeq"/>
        </authorList>
    </citation>
    <scope>IDENTIFICATION</scope>
    <source>
        <tissue evidence="6">Leaf</tissue>
    </source>
</reference>
<evidence type="ECO:0000313" key="6">
    <source>
        <dbReference type="RefSeq" id="XP_021860716.1"/>
    </source>
</evidence>
<accession>A0A9R0J4E4</accession>
<gene>
    <name evidence="6" type="primary">LOC110799753</name>
</gene>
<feature type="compositionally biased region" description="Pro residues" evidence="3">
    <location>
        <begin position="1"/>
        <end position="15"/>
    </location>
</feature>
<dbReference type="InterPro" id="IPR051016">
    <property type="entry name" value="Diverse_Substrate_AcTransf"/>
</dbReference>
<reference evidence="5" key="1">
    <citation type="journal article" date="2021" name="Nat. Commun.">
        <title>Genomic analyses provide insights into spinach domestication and the genetic basis of agronomic traits.</title>
        <authorList>
            <person name="Cai X."/>
            <person name="Sun X."/>
            <person name="Xu C."/>
            <person name="Sun H."/>
            <person name="Wang X."/>
            <person name="Ge C."/>
            <person name="Zhang Z."/>
            <person name="Wang Q."/>
            <person name="Fei Z."/>
            <person name="Jiao C."/>
            <person name="Wang Q."/>
        </authorList>
    </citation>
    <scope>NUCLEOTIDE SEQUENCE [LARGE SCALE GENOMIC DNA]</scope>
    <source>
        <strain evidence="5">cv. Varoflay</strain>
    </source>
</reference>
<sequence>MAAVEPPPPPTPTPEPNMNLHSDHLKSTPLYTRIRLATQTDVPFIHKLIHQMAVFEKLTHLFEATESSLSSTLFTNAPPFQSFTVFLLEVSPTPLSLHHLPTASLFQPIHKTVHIPLSHLISDAEEPLFHTAEGATVAGFVLFFPNYSSFLAKPGFYVEDVFVRECYRRQGFGGLLMKAVANQAVKLGYGRVEWCVLDWNVNAIRFYEKIGADVMQEWRICRLTGDSLLSYGQPNY</sequence>
<dbReference type="AlphaFoldDB" id="A0A9R0J4E4"/>
<dbReference type="PROSITE" id="PS51186">
    <property type="entry name" value="GNAT"/>
    <property type="match status" value="1"/>
</dbReference>
<proteinExistence type="predicted"/>
<keyword evidence="1" id="KW-0808">Transferase</keyword>
<dbReference type="Gene3D" id="3.40.630.30">
    <property type="match status" value="1"/>
</dbReference>
<dbReference type="OrthoDB" id="7305308at2759"/>
<evidence type="ECO:0000256" key="2">
    <source>
        <dbReference type="ARBA" id="ARBA00023315"/>
    </source>
</evidence>
<evidence type="ECO:0000313" key="5">
    <source>
        <dbReference type="Proteomes" id="UP000813463"/>
    </source>
</evidence>
<keyword evidence="2" id="KW-0012">Acyltransferase</keyword>
<dbReference type="GO" id="GO:0008080">
    <property type="term" value="F:N-acetyltransferase activity"/>
    <property type="evidence" value="ECO:0000318"/>
    <property type="project" value="GO_Central"/>
</dbReference>
<protein>
    <submittedName>
        <fullName evidence="6">GCN5-related N-acetyltransferase 8</fullName>
    </submittedName>
</protein>
<dbReference type="PANTHER" id="PTHR10545">
    <property type="entry name" value="DIAMINE N-ACETYLTRANSFERASE"/>
    <property type="match status" value="1"/>
</dbReference>
<evidence type="ECO:0000259" key="4">
    <source>
        <dbReference type="PROSITE" id="PS51186"/>
    </source>
</evidence>
<dbReference type="PANTHER" id="PTHR10545:SF29">
    <property type="entry name" value="GH14572P-RELATED"/>
    <property type="match status" value="1"/>
</dbReference>
<feature type="domain" description="N-acetyltransferase" evidence="4">
    <location>
        <begin position="85"/>
        <end position="236"/>
    </location>
</feature>